<comment type="caution">
    <text evidence="2">The sequence shown here is derived from an EMBL/GenBank/DDBJ whole genome shotgun (WGS) entry which is preliminary data.</text>
</comment>
<accession>A0A7C8K981</accession>
<dbReference type="AlphaFoldDB" id="A0A7C8K981"/>
<reference evidence="2 3" key="1">
    <citation type="submission" date="2019-06" db="EMBL/GenBank/DDBJ databases">
        <authorList>
            <person name="Palmer J.M."/>
        </authorList>
    </citation>
    <scope>NUCLEOTIDE SEQUENCE [LARGE SCALE GENOMIC DNA]</scope>
    <source>
        <strain evidence="2 3">TWF788</strain>
    </source>
</reference>
<evidence type="ECO:0000313" key="3">
    <source>
        <dbReference type="Proteomes" id="UP000479691"/>
    </source>
</evidence>
<evidence type="ECO:0000256" key="1">
    <source>
        <dbReference type="SAM" id="MobiDB-lite"/>
    </source>
</evidence>
<sequence>MAPAHENTLRVSLPLSQGKAYRLREIFAKESRNSIPTPTKSPTPPSSTHANIQGCIPRYRLVGSDLDEVDFEIYVFYRRSNFLKILITIEGEQEGENLGEHDIGLEENKVEVTAEYEMIGLEMTA</sequence>
<protein>
    <submittedName>
        <fullName evidence="2">Uncharacterized protein</fullName>
    </submittedName>
</protein>
<feature type="region of interest" description="Disordered" evidence="1">
    <location>
        <begin position="30"/>
        <end position="51"/>
    </location>
</feature>
<dbReference type="EMBL" id="JAABOE010000105">
    <property type="protein sequence ID" value="KAF3165554.1"/>
    <property type="molecule type" value="Genomic_DNA"/>
</dbReference>
<proteinExistence type="predicted"/>
<gene>
    <name evidence="2" type="ORF">TWF788_000711</name>
</gene>
<dbReference type="Proteomes" id="UP000479691">
    <property type="component" value="Unassembled WGS sequence"/>
</dbReference>
<name>A0A7C8K981_ORBOL</name>
<organism evidence="2 3">
    <name type="scientific">Orbilia oligospora</name>
    <name type="common">Nematode-trapping fungus</name>
    <name type="synonym">Arthrobotrys oligospora</name>
    <dbReference type="NCBI Taxonomy" id="2813651"/>
    <lineage>
        <taxon>Eukaryota</taxon>
        <taxon>Fungi</taxon>
        <taxon>Dikarya</taxon>
        <taxon>Ascomycota</taxon>
        <taxon>Pezizomycotina</taxon>
        <taxon>Orbiliomycetes</taxon>
        <taxon>Orbiliales</taxon>
        <taxon>Orbiliaceae</taxon>
        <taxon>Orbilia</taxon>
    </lineage>
</organism>
<evidence type="ECO:0000313" key="2">
    <source>
        <dbReference type="EMBL" id="KAF3165554.1"/>
    </source>
</evidence>